<feature type="region of interest" description="Disordered" evidence="1">
    <location>
        <begin position="171"/>
        <end position="197"/>
    </location>
</feature>
<feature type="non-terminal residue" evidence="2">
    <location>
        <position position="1"/>
    </location>
</feature>
<proteinExistence type="predicted"/>
<feature type="compositionally biased region" description="Acidic residues" evidence="1">
    <location>
        <begin position="173"/>
        <end position="185"/>
    </location>
</feature>
<reference evidence="2" key="1">
    <citation type="submission" date="2023-03" db="EMBL/GenBank/DDBJ databases">
        <title>Massive genome expansion in bonnet fungi (Mycena s.s.) driven by repeated elements and novel gene families across ecological guilds.</title>
        <authorList>
            <consortium name="Lawrence Berkeley National Laboratory"/>
            <person name="Harder C.B."/>
            <person name="Miyauchi S."/>
            <person name="Viragh M."/>
            <person name="Kuo A."/>
            <person name="Thoen E."/>
            <person name="Andreopoulos B."/>
            <person name="Lu D."/>
            <person name="Skrede I."/>
            <person name="Drula E."/>
            <person name="Henrissat B."/>
            <person name="Morin E."/>
            <person name="Kohler A."/>
            <person name="Barry K."/>
            <person name="LaButti K."/>
            <person name="Morin E."/>
            <person name="Salamov A."/>
            <person name="Lipzen A."/>
            <person name="Mereny Z."/>
            <person name="Hegedus B."/>
            <person name="Baldrian P."/>
            <person name="Stursova M."/>
            <person name="Weitz H."/>
            <person name="Taylor A."/>
            <person name="Grigoriev I.V."/>
            <person name="Nagy L.G."/>
            <person name="Martin F."/>
            <person name="Kauserud H."/>
        </authorList>
    </citation>
    <scope>NUCLEOTIDE SEQUENCE</scope>
    <source>
        <strain evidence="2">9284</strain>
    </source>
</reference>
<dbReference type="Proteomes" id="UP001221142">
    <property type="component" value="Unassembled WGS sequence"/>
</dbReference>
<evidence type="ECO:0000313" key="3">
    <source>
        <dbReference type="Proteomes" id="UP001221142"/>
    </source>
</evidence>
<evidence type="ECO:0008006" key="4">
    <source>
        <dbReference type="Google" id="ProtNLM"/>
    </source>
</evidence>
<dbReference type="EMBL" id="JARKIF010000019">
    <property type="protein sequence ID" value="KAJ7618443.1"/>
    <property type="molecule type" value="Genomic_DNA"/>
</dbReference>
<gene>
    <name evidence="2" type="ORF">FB45DRAFT_755830</name>
</gene>
<sequence length="197" mass="22084">LSPDILRPLLACKDLGSFTLQLYPGFDADDDFLAEIATAWPNIHTLKLFDIHVDQEPTVTLACLIPFARHCPDLSTLGIRMFCSEVPTFSHTTGDRFDHYLDVLEVGTSPITEDLQDVSKIAAFLSNLFPHLSEISSSESDEENSARWDRVVEMVPVFASVRVQEKNFWTEELSAEQDSDDETGEESSTQRDAEEDA</sequence>
<organism evidence="2 3">
    <name type="scientific">Roridomyces roridus</name>
    <dbReference type="NCBI Taxonomy" id="1738132"/>
    <lineage>
        <taxon>Eukaryota</taxon>
        <taxon>Fungi</taxon>
        <taxon>Dikarya</taxon>
        <taxon>Basidiomycota</taxon>
        <taxon>Agaricomycotina</taxon>
        <taxon>Agaricomycetes</taxon>
        <taxon>Agaricomycetidae</taxon>
        <taxon>Agaricales</taxon>
        <taxon>Marasmiineae</taxon>
        <taxon>Mycenaceae</taxon>
        <taxon>Roridomyces</taxon>
    </lineage>
</organism>
<dbReference type="InterPro" id="IPR032675">
    <property type="entry name" value="LRR_dom_sf"/>
</dbReference>
<evidence type="ECO:0000313" key="2">
    <source>
        <dbReference type="EMBL" id="KAJ7618443.1"/>
    </source>
</evidence>
<dbReference type="Gene3D" id="3.80.10.10">
    <property type="entry name" value="Ribonuclease Inhibitor"/>
    <property type="match status" value="1"/>
</dbReference>
<protein>
    <recommendedName>
        <fullName evidence="4">F-box domain-containing protein</fullName>
    </recommendedName>
</protein>
<name>A0AAD7BE86_9AGAR</name>
<feature type="compositionally biased region" description="Basic and acidic residues" evidence="1">
    <location>
        <begin position="188"/>
        <end position="197"/>
    </location>
</feature>
<accession>A0AAD7BE86</accession>
<dbReference type="AlphaFoldDB" id="A0AAD7BE86"/>
<evidence type="ECO:0000256" key="1">
    <source>
        <dbReference type="SAM" id="MobiDB-lite"/>
    </source>
</evidence>
<keyword evidence="3" id="KW-1185">Reference proteome</keyword>
<comment type="caution">
    <text evidence="2">The sequence shown here is derived from an EMBL/GenBank/DDBJ whole genome shotgun (WGS) entry which is preliminary data.</text>
</comment>